<dbReference type="Proteomes" id="UP001307889">
    <property type="component" value="Chromosome 3"/>
</dbReference>
<organism evidence="1 2">
    <name type="scientific">Nesidiocoris tenuis</name>
    <dbReference type="NCBI Taxonomy" id="355587"/>
    <lineage>
        <taxon>Eukaryota</taxon>
        <taxon>Metazoa</taxon>
        <taxon>Ecdysozoa</taxon>
        <taxon>Arthropoda</taxon>
        <taxon>Hexapoda</taxon>
        <taxon>Insecta</taxon>
        <taxon>Pterygota</taxon>
        <taxon>Neoptera</taxon>
        <taxon>Paraneoptera</taxon>
        <taxon>Hemiptera</taxon>
        <taxon>Heteroptera</taxon>
        <taxon>Panheteroptera</taxon>
        <taxon>Cimicomorpha</taxon>
        <taxon>Miridae</taxon>
        <taxon>Dicyphina</taxon>
        <taxon>Nesidiocoris</taxon>
    </lineage>
</organism>
<keyword evidence="2" id="KW-1185">Reference proteome</keyword>
<protein>
    <submittedName>
        <fullName evidence="1">Uncharacterized protein</fullName>
    </submittedName>
</protein>
<accession>A0ABN7AKL3</accession>
<gene>
    <name evidence="1" type="ORF">NTJ_05597</name>
</gene>
<reference evidence="1 2" key="1">
    <citation type="submission" date="2023-09" db="EMBL/GenBank/DDBJ databases">
        <title>Nesidiocoris tenuis whole genome shotgun sequence.</title>
        <authorList>
            <person name="Shibata T."/>
            <person name="Shimoda M."/>
            <person name="Kobayashi T."/>
            <person name="Uehara T."/>
        </authorList>
    </citation>
    <scope>NUCLEOTIDE SEQUENCE [LARGE SCALE GENOMIC DNA]</scope>
    <source>
        <strain evidence="1 2">Japan</strain>
    </source>
</reference>
<sequence>MSRSPIGFSAHVLAVQGPGSDIESYILLPGKNELQERPPFCSMLTSSPTRSFMIRDKRPSGVSLSAGARPRCNGHRCGENDRSTIL</sequence>
<evidence type="ECO:0000313" key="2">
    <source>
        <dbReference type="Proteomes" id="UP001307889"/>
    </source>
</evidence>
<proteinExistence type="predicted"/>
<evidence type="ECO:0000313" key="1">
    <source>
        <dbReference type="EMBL" id="BES92788.1"/>
    </source>
</evidence>
<dbReference type="EMBL" id="AP028911">
    <property type="protein sequence ID" value="BES92788.1"/>
    <property type="molecule type" value="Genomic_DNA"/>
</dbReference>
<name>A0ABN7AKL3_9HEMI</name>